<dbReference type="NCBIfam" id="TIGR02603">
    <property type="entry name" value="CxxCH_TIGR02603"/>
    <property type="match status" value="1"/>
</dbReference>
<dbReference type="SUPFAM" id="SSF46626">
    <property type="entry name" value="Cytochrome c"/>
    <property type="match status" value="1"/>
</dbReference>
<dbReference type="Gene3D" id="1.10.760.10">
    <property type="entry name" value="Cytochrome c-like domain"/>
    <property type="match status" value="1"/>
</dbReference>
<dbReference type="PANTHER" id="PTHR33546:SF1">
    <property type="entry name" value="LARGE, MULTIFUNCTIONAL SECRETED PROTEIN"/>
    <property type="match status" value="1"/>
</dbReference>
<dbReference type="InterPro" id="IPR055557">
    <property type="entry name" value="DUF7133"/>
</dbReference>
<proteinExistence type="predicted"/>
<name>A0A512MA94_9BACT</name>
<reference evidence="7 8" key="1">
    <citation type="submission" date="2019-07" db="EMBL/GenBank/DDBJ databases">
        <title>Whole genome shotgun sequence of Brevifollis gellanilyticus NBRC 108608.</title>
        <authorList>
            <person name="Hosoyama A."/>
            <person name="Uohara A."/>
            <person name="Ohji S."/>
            <person name="Ichikawa N."/>
        </authorList>
    </citation>
    <scope>NUCLEOTIDE SEQUENCE [LARGE SCALE GENOMIC DNA]</scope>
    <source>
        <strain evidence="7 8">NBRC 108608</strain>
    </source>
</reference>
<dbReference type="InterPro" id="IPR036909">
    <property type="entry name" value="Cyt_c-like_dom_sf"/>
</dbReference>
<dbReference type="GO" id="GO:0046872">
    <property type="term" value="F:metal ion binding"/>
    <property type="evidence" value="ECO:0007669"/>
    <property type="project" value="UniProtKB-KW"/>
</dbReference>
<keyword evidence="1 4" id="KW-0349">Heme</keyword>
<keyword evidence="8" id="KW-1185">Reference proteome</keyword>
<dbReference type="PROSITE" id="PS51007">
    <property type="entry name" value="CYTC"/>
    <property type="match status" value="1"/>
</dbReference>
<keyword evidence="2 4" id="KW-0479">Metal-binding</keyword>
<sequence>MNRPLLFLATFSALSHAADLPADKSMEIPESGKRPVVITGKSTLALPKHDLPEGYTLELAAASPLVTHPIMGCLDDKGRLFVGDAVGVNWNKAQLEKNPPNRVLMLEDTDNDGAYDKSTVFADKMTFPQGACWLNGSLYVGSPPSLWKLTDTDNDGVADKREEIVTGFEYTGNAADIHGPFLNPTNGRLYWCHGRKGHKVLQKDGEMVDESMACGIWSCQPDGKDVQWHSLGCGDNPVEVDFTREGDVIGVQNLYFSQPRGDTLMHWLYGGVYERADQMKAISHLPRTLDTMPVMYNFGHVAVSGCCFWNTYAYGKSATTNHFMVTHFNTQRLVRMELTREGATYKATENEFLKLHNPDIHLTDVMEDPRDGSLLLFDTGGWFRIGCPASLMAKSDLLGAVYRIKPKSPAMLAVKGPKVTIAKADINAQIKALASTDMHARRRVLESLVLNPPEDWARDEKADSTPEKLGEAVRRLMHEPLDPVLEHSVISAAQALNLLVVSLEDLQTEKDPTALRRMLVSFVPDDASSMNLCMEVAAKHLDSTDAALARVALRLVTEHPDADAGITPRLQKWLGEKTVSAARLHALEGYASALVAQPKTQQLVTAMLKHLSGEVRMTALQVLASSTSGAKNDAWLPVLDKQLTEAPTPLLLDAIKKLKTPHFDAALQSLAADTKRPLSIRLKALDAARNVKLTGDTFTMVKGVLADAASSAAAKIQAAGMIAAAPMTKEQVTELAPLFATLGPVELKTLLPLARKTKDAELGRTLASEIAKNPTIASQQESLYRTAFSDQPPEIFEGIIHPAYEKASEALELKKRQLSPLADKVGASGDVARGKAHFAAGKGTCIACHKIGEVGRAIGPDLSKIGAIRTERDLLESILFPSNTLARDYEAHIIETSDGQQTMGVIKSHTAEGLLVVDVAGQEKTVSHQSITGDTTLTMSLMPMGLDQTLPEAELLDLVAYLRSLR</sequence>
<dbReference type="Gene3D" id="2.120.10.30">
    <property type="entry name" value="TolB, C-terminal domain"/>
    <property type="match status" value="1"/>
</dbReference>
<evidence type="ECO:0000313" key="7">
    <source>
        <dbReference type="EMBL" id="GEP43261.1"/>
    </source>
</evidence>
<evidence type="ECO:0000256" key="2">
    <source>
        <dbReference type="ARBA" id="ARBA00022723"/>
    </source>
</evidence>
<dbReference type="InterPro" id="IPR013427">
    <property type="entry name" value="Haem-bd_dom_put"/>
</dbReference>
<dbReference type="NCBIfam" id="TIGR02604">
    <property type="entry name" value="Piru_Ver_Nterm"/>
    <property type="match status" value="1"/>
</dbReference>
<evidence type="ECO:0000256" key="3">
    <source>
        <dbReference type="ARBA" id="ARBA00023004"/>
    </source>
</evidence>
<feature type="chain" id="PRO_5021783166" description="Cytochrome c domain-containing protein" evidence="5">
    <location>
        <begin position="18"/>
        <end position="966"/>
    </location>
</feature>
<dbReference type="InterPro" id="IPR011042">
    <property type="entry name" value="6-blade_b-propeller_TolB-like"/>
</dbReference>
<feature type="domain" description="Cytochrome c" evidence="6">
    <location>
        <begin position="829"/>
        <end position="966"/>
    </location>
</feature>
<evidence type="ECO:0000313" key="8">
    <source>
        <dbReference type="Proteomes" id="UP000321577"/>
    </source>
</evidence>
<dbReference type="OrthoDB" id="176496at2"/>
<evidence type="ECO:0000256" key="1">
    <source>
        <dbReference type="ARBA" id="ARBA00022617"/>
    </source>
</evidence>
<dbReference type="InterPro" id="IPR013428">
    <property type="entry name" value="Membrane-bound_put_N"/>
</dbReference>
<dbReference type="GO" id="GO:0020037">
    <property type="term" value="F:heme binding"/>
    <property type="evidence" value="ECO:0007669"/>
    <property type="project" value="InterPro"/>
</dbReference>
<evidence type="ECO:0000256" key="4">
    <source>
        <dbReference type="PROSITE-ProRule" id="PRU00433"/>
    </source>
</evidence>
<keyword evidence="5" id="KW-0732">Signal</keyword>
<dbReference type="AlphaFoldDB" id="A0A512MA94"/>
<gene>
    <name evidence="7" type="ORF">BGE01nite_25520</name>
</gene>
<protein>
    <recommendedName>
        <fullName evidence="6">Cytochrome c domain-containing protein</fullName>
    </recommendedName>
</protein>
<feature type="signal peptide" evidence="5">
    <location>
        <begin position="1"/>
        <end position="17"/>
    </location>
</feature>
<comment type="caution">
    <text evidence="7">The sequence shown here is derived from an EMBL/GenBank/DDBJ whole genome shotgun (WGS) entry which is preliminary data.</text>
</comment>
<dbReference type="PANTHER" id="PTHR33546">
    <property type="entry name" value="LARGE, MULTIFUNCTIONAL SECRETED PROTEIN-RELATED"/>
    <property type="match status" value="1"/>
</dbReference>
<organism evidence="7 8">
    <name type="scientific">Brevifollis gellanilyticus</name>
    <dbReference type="NCBI Taxonomy" id="748831"/>
    <lineage>
        <taxon>Bacteria</taxon>
        <taxon>Pseudomonadati</taxon>
        <taxon>Verrucomicrobiota</taxon>
        <taxon>Verrucomicrobiia</taxon>
        <taxon>Verrucomicrobiales</taxon>
        <taxon>Verrucomicrobiaceae</taxon>
    </lineage>
</organism>
<dbReference type="InterPro" id="IPR009056">
    <property type="entry name" value="Cyt_c-like_dom"/>
</dbReference>
<dbReference type="GO" id="GO:0009055">
    <property type="term" value="F:electron transfer activity"/>
    <property type="evidence" value="ECO:0007669"/>
    <property type="project" value="InterPro"/>
</dbReference>
<dbReference type="Pfam" id="PF23500">
    <property type="entry name" value="DUF7133"/>
    <property type="match status" value="1"/>
</dbReference>
<evidence type="ECO:0000259" key="6">
    <source>
        <dbReference type="PROSITE" id="PS51007"/>
    </source>
</evidence>
<evidence type="ECO:0000256" key="5">
    <source>
        <dbReference type="SAM" id="SignalP"/>
    </source>
</evidence>
<keyword evidence="3 4" id="KW-0408">Iron</keyword>
<dbReference type="Proteomes" id="UP000321577">
    <property type="component" value="Unassembled WGS sequence"/>
</dbReference>
<dbReference type="RefSeq" id="WP_146850842.1">
    <property type="nucleotide sequence ID" value="NZ_BKAG01000016.1"/>
</dbReference>
<dbReference type="SUPFAM" id="SSF63829">
    <property type="entry name" value="Calcium-dependent phosphotriesterase"/>
    <property type="match status" value="1"/>
</dbReference>
<dbReference type="EMBL" id="BKAG01000016">
    <property type="protein sequence ID" value="GEP43261.1"/>
    <property type="molecule type" value="Genomic_DNA"/>
</dbReference>
<accession>A0A512MA94</accession>